<organism evidence="2">
    <name type="scientific">Tanacetum cinerariifolium</name>
    <name type="common">Dalmatian daisy</name>
    <name type="synonym">Chrysanthemum cinerariifolium</name>
    <dbReference type="NCBI Taxonomy" id="118510"/>
    <lineage>
        <taxon>Eukaryota</taxon>
        <taxon>Viridiplantae</taxon>
        <taxon>Streptophyta</taxon>
        <taxon>Embryophyta</taxon>
        <taxon>Tracheophyta</taxon>
        <taxon>Spermatophyta</taxon>
        <taxon>Magnoliopsida</taxon>
        <taxon>eudicotyledons</taxon>
        <taxon>Gunneridae</taxon>
        <taxon>Pentapetalae</taxon>
        <taxon>asterids</taxon>
        <taxon>campanulids</taxon>
        <taxon>Asterales</taxon>
        <taxon>Asteraceae</taxon>
        <taxon>Asteroideae</taxon>
        <taxon>Anthemideae</taxon>
        <taxon>Anthemidinae</taxon>
        <taxon>Tanacetum</taxon>
    </lineage>
</organism>
<protein>
    <recommendedName>
        <fullName evidence="1">Reverse transcriptase Ty1/copia-type domain-containing protein</fullName>
    </recommendedName>
</protein>
<feature type="domain" description="Reverse transcriptase Ty1/copia-type" evidence="1">
    <location>
        <begin position="86"/>
        <end position="136"/>
    </location>
</feature>
<sequence length="973" mass="110217">MKVEESLNVTFDESPPHVKLSPLVDDDVGEKEAIKINVKVDNNNNIEDESIKVNDVVNIKESKSYPLEQVIEHKNVNEALGDESWVLGTKWTFRNKLNENGIVSRNKARLIAQGYNQQEGIDYDETYAPITRLESVGNEENCNSDYITNQFRQYAGQNVGNQVVQNLGLQNVRNQNGVIVVSGIANQNGNGNVVATRGEGNGNGTIEIRLGIQLQVKEFDLMAAVVDLNEIEEVNANCILMANLQQASTSEEHYTELLEPIPEPHQVPQNESNVIFKVSSGEQGGGTVEQHSANVKETPAYHESLFHNLAVEVEKVNSVNRKTNAELTTELARYKNQESCFEISQEKYDKLKRCYQKSVYQEQCLTKKINALHLSSGKRITNLNEEISKLHKQLSKEKSTVSSLLEEKKKLNQIFRDFQSLAKEDDESLSKHKELELEIECLLRAIVSQDIMSVVQNNSVVDVSNLQIELERLPKINETHALSKPVTSNSVPTPQESNVVKNDKRLLLRATLKTAPSFTVDLTKHHTSSLTTENWISPFYMYSGLFVIPRMIMKILGSLVQKKIMETINVTFDELSAMDFKQNSSKTRLQGMNSGQISSGLDLTYAPSTIKTQQPTEGELDLLFEAMYDDHFGGHPLAAPRTVLAAQDVDGLETQQQHAQQQGYQALLQPETVADNVTNDMFDENTFVNPFATPSTSADESSSSQYVDPLNMHTFYQPYPHGYQWTKDHPIEQNVKEAMIDPAWIESMQEELLQFKRLDAWNHLIVRGYRQEEGIDFEESFAPVARIEAIMIFLAYAAHESFTVFQMDVKTAFLHGTLKEDMYVCQPEGFIDADHPSYAYKLKKALYRLKQAPRAWYVELSTFLLQNHFFKGTIDLTLFIIHFKDDILVDSGFELTGFLDADYTGCKDTFKSTFGGAQFLGEKLEYVEKGTIEIYFVKTDCQLADLFTKAIPVDRFNYLVRRLGKMNSVRQEN</sequence>
<proteinExistence type="predicted"/>
<comment type="caution">
    <text evidence="2">The sequence shown here is derived from an EMBL/GenBank/DDBJ whole genome shotgun (WGS) entry which is preliminary data.</text>
</comment>
<gene>
    <name evidence="2" type="ORF">Tci_036490</name>
</gene>
<evidence type="ECO:0000259" key="1">
    <source>
        <dbReference type="Pfam" id="PF07727"/>
    </source>
</evidence>
<dbReference type="EMBL" id="BKCJ010005034">
    <property type="protein sequence ID" value="GEU64512.1"/>
    <property type="molecule type" value="Genomic_DNA"/>
</dbReference>
<accession>A0A6L2LVR2</accession>
<dbReference type="Pfam" id="PF07727">
    <property type="entry name" value="RVT_2"/>
    <property type="match status" value="2"/>
</dbReference>
<name>A0A6L2LVR2_TANCI</name>
<evidence type="ECO:0000313" key="2">
    <source>
        <dbReference type="EMBL" id="GEU64512.1"/>
    </source>
</evidence>
<reference evidence="2" key="1">
    <citation type="journal article" date="2019" name="Sci. Rep.">
        <title>Draft genome of Tanacetum cinerariifolium, the natural source of mosquito coil.</title>
        <authorList>
            <person name="Yamashiro T."/>
            <person name="Shiraishi A."/>
            <person name="Satake H."/>
            <person name="Nakayama K."/>
        </authorList>
    </citation>
    <scope>NUCLEOTIDE SEQUENCE</scope>
</reference>
<dbReference type="AlphaFoldDB" id="A0A6L2LVR2"/>
<dbReference type="InterPro" id="IPR013103">
    <property type="entry name" value="RVT_2"/>
</dbReference>
<feature type="domain" description="Reverse transcriptase Ty1/copia-type" evidence="1">
    <location>
        <begin position="744"/>
        <end position="885"/>
    </location>
</feature>